<dbReference type="KEGG" id="bkw:BkAM31D_19630"/>
<evidence type="ECO:0000256" key="1">
    <source>
        <dbReference type="SAM" id="MobiDB-lite"/>
    </source>
</evidence>
<dbReference type="RefSeq" id="WP_066156334.1">
    <property type="nucleotide sequence ID" value="NZ_CP020814.1"/>
</dbReference>
<gene>
    <name evidence="2" type="ORF">BkAM31D_19630</name>
</gene>
<dbReference type="STRING" id="199441.BkAM31D_19630"/>
<feature type="region of interest" description="Disordered" evidence="1">
    <location>
        <begin position="87"/>
        <end position="107"/>
    </location>
</feature>
<dbReference type="EMBL" id="CP020814">
    <property type="protein sequence ID" value="ARK31869.1"/>
    <property type="molecule type" value="Genomic_DNA"/>
</dbReference>
<evidence type="ECO:0000313" key="3">
    <source>
        <dbReference type="Proteomes" id="UP000193006"/>
    </source>
</evidence>
<organism evidence="2 3">
    <name type="scientific">Halalkalibacter krulwichiae</name>
    <dbReference type="NCBI Taxonomy" id="199441"/>
    <lineage>
        <taxon>Bacteria</taxon>
        <taxon>Bacillati</taxon>
        <taxon>Bacillota</taxon>
        <taxon>Bacilli</taxon>
        <taxon>Bacillales</taxon>
        <taxon>Bacillaceae</taxon>
        <taxon>Halalkalibacter</taxon>
    </lineage>
</organism>
<evidence type="ECO:0000313" key="2">
    <source>
        <dbReference type="EMBL" id="ARK31869.1"/>
    </source>
</evidence>
<accession>A0A1X9MEJ8</accession>
<keyword evidence="3" id="KW-1185">Reference proteome</keyword>
<reference evidence="2 3" key="1">
    <citation type="submission" date="2017-04" db="EMBL/GenBank/DDBJ databases">
        <title>Bacillus krulwichiae AM31D Genome sequencing and assembly.</title>
        <authorList>
            <person name="Krulwich T.A."/>
            <person name="Anastor L."/>
            <person name="Ehrlich R."/>
            <person name="Ehrlich G.D."/>
            <person name="Janto B."/>
        </authorList>
    </citation>
    <scope>NUCLEOTIDE SEQUENCE [LARGE SCALE GENOMIC DNA]</scope>
    <source>
        <strain evidence="2 3">AM31D</strain>
    </source>
</reference>
<proteinExistence type="predicted"/>
<sequence>MVYQRKLKDVYRPTVRYDASYRDYVNDLFRATKLDRNQLIRAALFIAAHSDDYATLLKPYMKDVPMPRPKWSVSDHAVWLEQSPVNREEGRDVTHGGEAQIRREEKPVEVRRVEQESRRVGEVHQVRQPNGGIKLFIQ</sequence>
<name>A0A1X9MEJ8_9BACI</name>
<dbReference type="AlphaFoldDB" id="A0A1X9MEJ8"/>
<protein>
    <submittedName>
        <fullName evidence="2">Uncharacterized protein</fullName>
    </submittedName>
</protein>
<dbReference type="Proteomes" id="UP000193006">
    <property type="component" value="Chromosome"/>
</dbReference>